<dbReference type="SUPFAM" id="SSF90123">
    <property type="entry name" value="ABC transporter transmembrane region"/>
    <property type="match status" value="1"/>
</dbReference>
<dbReference type="InterPro" id="IPR036640">
    <property type="entry name" value="ABC1_TM_sf"/>
</dbReference>
<feature type="transmembrane region" description="Helical" evidence="7">
    <location>
        <begin position="22"/>
        <end position="44"/>
    </location>
</feature>
<dbReference type="EMBL" id="WEGH01000004">
    <property type="protein sequence ID" value="MQY08406.1"/>
    <property type="molecule type" value="Genomic_DNA"/>
</dbReference>
<dbReference type="InterPro" id="IPR017871">
    <property type="entry name" value="ABC_transporter-like_CS"/>
</dbReference>
<dbReference type="PANTHER" id="PTHR43394">
    <property type="entry name" value="ATP-DEPENDENT PERMEASE MDL1, MITOCHONDRIAL"/>
    <property type="match status" value="1"/>
</dbReference>
<keyword evidence="2 7" id="KW-0812">Transmembrane</keyword>
<dbReference type="SMART" id="SM00382">
    <property type="entry name" value="AAA"/>
    <property type="match status" value="1"/>
</dbReference>
<reference evidence="10 11" key="1">
    <citation type="submission" date="2019-10" db="EMBL/GenBank/DDBJ databases">
        <title>Actinomadura rubteroloni sp. nov. and Actinomadura macrotermitis sp. nov., isolated from the gut of fungus growing-termite Macrotermes natalensis.</title>
        <authorList>
            <person name="Benndorf R."/>
            <person name="Martin K."/>
            <person name="Kuefner M."/>
            <person name="De Beer W."/>
            <person name="Kaster A.-K."/>
            <person name="Vollmers J."/>
            <person name="Poulsen M."/>
            <person name="Beemelmanns C."/>
        </authorList>
    </citation>
    <scope>NUCLEOTIDE SEQUENCE [LARGE SCALE GENOMIC DNA]</scope>
    <source>
        <strain evidence="10 11">RB68</strain>
    </source>
</reference>
<keyword evidence="4 10" id="KW-0067">ATP-binding</keyword>
<dbReference type="InterPro" id="IPR039421">
    <property type="entry name" value="Type_1_exporter"/>
</dbReference>
<dbReference type="PANTHER" id="PTHR43394:SF1">
    <property type="entry name" value="ATP-BINDING CASSETTE SUB-FAMILY B MEMBER 10, MITOCHONDRIAL"/>
    <property type="match status" value="1"/>
</dbReference>
<keyword evidence="3" id="KW-0547">Nucleotide-binding</keyword>
<dbReference type="RefSeq" id="WP_328595055.1">
    <property type="nucleotide sequence ID" value="NZ_WEGH01000004.1"/>
</dbReference>
<keyword evidence="6 7" id="KW-0472">Membrane</keyword>
<evidence type="ECO:0000256" key="3">
    <source>
        <dbReference type="ARBA" id="ARBA00022741"/>
    </source>
</evidence>
<protein>
    <submittedName>
        <fullName evidence="10">Vitamin B12 import ATP-binding protein BtuD</fullName>
    </submittedName>
</protein>
<dbReference type="Gene3D" id="1.20.1560.10">
    <property type="entry name" value="ABC transporter type 1, transmembrane domain"/>
    <property type="match status" value="1"/>
</dbReference>
<feature type="transmembrane region" description="Helical" evidence="7">
    <location>
        <begin position="64"/>
        <end position="85"/>
    </location>
</feature>
<feature type="domain" description="ABC transporter" evidence="8">
    <location>
        <begin position="348"/>
        <end position="594"/>
    </location>
</feature>
<evidence type="ECO:0000259" key="8">
    <source>
        <dbReference type="PROSITE" id="PS50893"/>
    </source>
</evidence>
<evidence type="ECO:0000256" key="4">
    <source>
        <dbReference type="ARBA" id="ARBA00022840"/>
    </source>
</evidence>
<dbReference type="InterPro" id="IPR003439">
    <property type="entry name" value="ABC_transporter-like_ATP-bd"/>
</dbReference>
<evidence type="ECO:0000256" key="1">
    <source>
        <dbReference type="ARBA" id="ARBA00004651"/>
    </source>
</evidence>
<feature type="transmembrane region" description="Helical" evidence="7">
    <location>
        <begin position="252"/>
        <end position="276"/>
    </location>
</feature>
<sequence>MTGAPRGGARGAARRLPGLLRLTWRAAPAAATGHLAVVAAGGLVPPAAAWVTKLLLDRLTGGGAVLAPVLALAVLGAVLAMTSHLTRYLDAQVRREVGLAMQDRLFASVNAFTGVRRFEDPRFLDRIRMAQQAGQTTPMQLVSAVFMGVQSALTLAGFVTALLVISAPMTAFVLVSALPLLLVELRLARRRAEFLWGTSPAARRQGLFAGLQTDVRAATEIRLYGLGGWFRERMLGETRAINRAERTLDRRVLGGQGGLALAGALVAGAGLVWAVLRVRAGVLTVGDIALFAAAVGGTQGSLEGIVARAADGYQALLVLAHYEAVVNAGPDLPAPAVRRRAPELRAGIELRDVWFRYADGHPWALRGISLTIPAGRATALVGRNGAGKSTLVKLLCRLYDPTRGAILWDGVDLRDIPPEELRERIGAVFQHPVGYDLTARENIGIGDLSALHDLDRIRAAAVRAGVDAKLAGLPDGYDTMLGREFFSDSDADGVMLSGGQWQRVALARAFLRDARDLLVLDEPGTGLDAAAEHAVHRRLREHRAGRTSLLISHRLSAVRDADAIVVLAGGEVAETGDHAALMRAGGEYAGLFRLQADGYRLDDTEEDPAAGPSPLTAR</sequence>
<name>A0A7K0C4X0_9ACTN</name>
<accession>A0A7K0C4X0</accession>
<dbReference type="PROSITE" id="PS50929">
    <property type="entry name" value="ABC_TM1F"/>
    <property type="match status" value="1"/>
</dbReference>
<feature type="domain" description="ABC transmembrane type-1" evidence="9">
    <location>
        <begin position="35"/>
        <end position="314"/>
    </location>
</feature>
<dbReference type="InterPro" id="IPR011527">
    <property type="entry name" value="ABC1_TM_dom"/>
</dbReference>
<dbReference type="InterPro" id="IPR027417">
    <property type="entry name" value="P-loop_NTPase"/>
</dbReference>
<dbReference type="AlphaFoldDB" id="A0A7K0C4X0"/>
<evidence type="ECO:0000256" key="7">
    <source>
        <dbReference type="SAM" id="Phobius"/>
    </source>
</evidence>
<dbReference type="InterPro" id="IPR003593">
    <property type="entry name" value="AAA+_ATPase"/>
</dbReference>
<organism evidence="10 11">
    <name type="scientific">Actinomadura macrotermitis</name>
    <dbReference type="NCBI Taxonomy" id="2585200"/>
    <lineage>
        <taxon>Bacteria</taxon>
        <taxon>Bacillati</taxon>
        <taxon>Actinomycetota</taxon>
        <taxon>Actinomycetes</taxon>
        <taxon>Streptosporangiales</taxon>
        <taxon>Thermomonosporaceae</taxon>
        <taxon>Actinomadura</taxon>
    </lineage>
</organism>
<dbReference type="GO" id="GO:0016887">
    <property type="term" value="F:ATP hydrolysis activity"/>
    <property type="evidence" value="ECO:0007669"/>
    <property type="project" value="InterPro"/>
</dbReference>
<proteinExistence type="predicted"/>
<dbReference type="Gene3D" id="3.40.50.300">
    <property type="entry name" value="P-loop containing nucleotide triphosphate hydrolases"/>
    <property type="match status" value="1"/>
</dbReference>
<keyword evidence="11" id="KW-1185">Reference proteome</keyword>
<dbReference type="PROSITE" id="PS50893">
    <property type="entry name" value="ABC_TRANSPORTER_2"/>
    <property type="match status" value="1"/>
</dbReference>
<dbReference type="GO" id="GO:0005886">
    <property type="term" value="C:plasma membrane"/>
    <property type="evidence" value="ECO:0007669"/>
    <property type="project" value="UniProtKB-SubCell"/>
</dbReference>
<dbReference type="Pfam" id="PF00005">
    <property type="entry name" value="ABC_tran"/>
    <property type="match status" value="1"/>
</dbReference>
<dbReference type="Proteomes" id="UP000487268">
    <property type="component" value="Unassembled WGS sequence"/>
</dbReference>
<dbReference type="PROSITE" id="PS00211">
    <property type="entry name" value="ABC_TRANSPORTER_1"/>
    <property type="match status" value="1"/>
</dbReference>
<evidence type="ECO:0000313" key="10">
    <source>
        <dbReference type="EMBL" id="MQY08406.1"/>
    </source>
</evidence>
<keyword evidence="5 7" id="KW-1133">Transmembrane helix</keyword>
<comment type="caution">
    <text evidence="10">The sequence shown here is derived from an EMBL/GenBank/DDBJ whole genome shotgun (WGS) entry which is preliminary data.</text>
</comment>
<dbReference type="GO" id="GO:0005524">
    <property type="term" value="F:ATP binding"/>
    <property type="evidence" value="ECO:0007669"/>
    <property type="project" value="UniProtKB-KW"/>
</dbReference>
<gene>
    <name evidence="10" type="primary">btuD_20</name>
    <name evidence="10" type="ORF">ACRB68_65130</name>
</gene>
<evidence type="ECO:0000313" key="11">
    <source>
        <dbReference type="Proteomes" id="UP000487268"/>
    </source>
</evidence>
<comment type="subcellular location">
    <subcellularLocation>
        <location evidence="1">Cell membrane</location>
        <topology evidence="1">Multi-pass membrane protein</topology>
    </subcellularLocation>
</comment>
<evidence type="ECO:0000259" key="9">
    <source>
        <dbReference type="PROSITE" id="PS50929"/>
    </source>
</evidence>
<evidence type="ECO:0000256" key="2">
    <source>
        <dbReference type="ARBA" id="ARBA00022692"/>
    </source>
</evidence>
<evidence type="ECO:0000256" key="5">
    <source>
        <dbReference type="ARBA" id="ARBA00022989"/>
    </source>
</evidence>
<evidence type="ECO:0000256" key="6">
    <source>
        <dbReference type="ARBA" id="ARBA00023136"/>
    </source>
</evidence>
<dbReference type="GO" id="GO:0015421">
    <property type="term" value="F:ABC-type oligopeptide transporter activity"/>
    <property type="evidence" value="ECO:0007669"/>
    <property type="project" value="TreeGrafter"/>
</dbReference>
<feature type="transmembrane region" description="Helical" evidence="7">
    <location>
        <begin position="171"/>
        <end position="188"/>
    </location>
</feature>
<dbReference type="SUPFAM" id="SSF52540">
    <property type="entry name" value="P-loop containing nucleoside triphosphate hydrolases"/>
    <property type="match status" value="1"/>
</dbReference>